<dbReference type="GO" id="GO:0008270">
    <property type="term" value="F:zinc ion binding"/>
    <property type="evidence" value="ECO:0007669"/>
    <property type="project" value="UniProtKB-KW"/>
</dbReference>
<dbReference type="PROSITE" id="PS50966">
    <property type="entry name" value="ZF_SWIM"/>
    <property type="match status" value="1"/>
</dbReference>
<evidence type="ECO:0000313" key="6">
    <source>
        <dbReference type="EMBL" id="KAL2517686.1"/>
    </source>
</evidence>
<gene>
    <name evidence="6" type="ORF">Adt_13933</name>
</gene>
<proteinExistence type="predicted"/>
<reference evidence="7" key="1">
    <citation type="submission" date="2024-07" db="EMBL/GenBank/DDBJ databases">
        <title>Two chromosome-level genome assemblies of Korean endemic species Abeliophyllum distichum and Forsythia ovata (Oleaceae).</title>
        <authorList>
            <person name="Jang H."/>
        </authorList>
    </citation>
    <scope>NUCLEOTIDE SEQUENCE [LARGE SCALE GENOMIC DNA]</scope>
</reference>
<dbReference type="AlphaFoldDB" id="A0ABD1TY91"/>
<keyword evidence="7" id="KW-1185">Reference proteome</keyword>
<keyword evidence="1" id="KW-0479">Metal-binding</keyword>
<accession>A0ABD1TY91</accession>
<dbReference type="Pfam" id="PF04434">
    <property type="entry name" value="SWIM"/>
    <property type="match status" value="1"/>
</dbReference>
<feature type="domain" description="SWIM-type" evidence="5">
    <location>
        <begin position="142"/>
        <end position="168"/>
    </location>
</feature>
<dbReference type="InterPro" id="IPR007527">
    <property type="entry name" value="Znf_SWIM"/>
</dbReference>
<dbReference type="InterPro" id="IPR006564">
    <property type="entry name" value="Znf_PMZ"/>
</dbReference>
<evidence type="ECO:0000256" key="1">
    <source>
        <dbReference type="ARBA" id="ARBA00022723"/>
    </source>
</evidence>
<dbReference type="Proteomes" id="UP001604336">
    <property type="component" value="Unassembled WGS sequence"/>
</dbReference>
<dbReference type="PANTHER" id="PTHR31973:SF187">
    <property type="entry name" value="MUTATOR TRANSPOSASE MUDRA PROTEIN"/>
    <property type="match status" value="1"/>
</dbReference>
<protein>
    <recommendedName>
        <fullName evidence="5">SWIM-type domain-containing protein</fullName>
    </recommendedName>
</protein>
<sequence>MYFNDSNYSLGEDDDLIFKQNVTSSIELDARKQSIVVNEINDSYSLENPPSDELRSVHSDSEEEVVQEARGKDILALLQSLQNKLMEWMYKRRLGMERFGGKICPKALKKFERNREESYSWRALYNGDMQYQVSGPYSDGQFVVELRTRSCACRKWDLTGFPCPHALASIRD</sequence>
<evidence type="ECO:0000256" key="3">
    <source>
        <dbReference type="ARBA" id="ARBA00022833"/>
    </source>
</evidence>
<organism evidence="6 7">
    <name type="scientific">Abeliophyllum distichum</name>
    <dbReference type="NCBI Taxonomy" id="126358"/>
    <lineage>
        <taxon>Eukaryota</taxon>
        <taxon>Viridiplantae</taxon>
        <taxon>Streptophyta</taxon>
        <taxon>Embryophyta</taxon>
        <taxon>Tracheophyta</taxon>
        <taxon>Spermatophyta</taxon>
        <taxon>Magnoliopsida</taxon>
        <taxon>eudicotyledons</taxon>
        <taxon>Gunneridae</taxon>
        <taxon>Pentapetalae</taxon>
        <taxon>asterids</taxon>
        <taxon>lamiids</taxon>
        <taxon>Lamiales</taxon>
        <taxon>Oleaceae</taxon>
        <taxon>Forsythieae</taxon>
        <taxon>Abeliophyllum</taxon>
    </lineage>
</organism>
<name>A0ABD1TY91_9LAMI</name>
<evidence type="ECO:0000313" key="7">
    <source>
        <dbReference type="Proteomes" id="UP001604336"/>
    </source>
</evidence>
<dbReference type="SMART" id="SM00575">
    <property type="entry name" value="ZnF_PMZ"/>
    <property type="match status" value="1"/>
</dbReference>
<dbReference type="PANTHER" id="PTHR31973">
    <property type="entry name" value="POLYPROTEIN, PUTATIVE-RELATED"/>
    <property type="match status" value="1"/>
</dbReference>
<keyword evidence="3" id="KW-0862">Zinc</keyword>
<dbReference type="EMBL" id="JBFOLK010000004">
    <property type="protein sequence ID" value="KAL2517686.1"/>
    <property type="molecule type" value="Genomic_DNA"/>
</dbReference>
<evidence type="ECO:0000256" key="2">
    <source>
        <dbReference type="ARBA" id="ARBA00022771"/>
    </source>
</evidence>
<evidence type="ECO:0000259" key="5">
    <source>
        <dbReference type="PROSITE" id="PS50966"/>
    </source>
</evidence>
<keyword evidence="2 4" id="KW-0863">Zinc-finger</keyword>
<evidence type="ECO:0000256" key="4">
    <source>
        <dbReference type="PROSITE-ProRule" id="PRU00325"/>
    </source>
</evidence>
<comment type="caution">
    <text evidence="6">The sequence shown here is derived from an EMBL/GenBank/DDBJ whole genome shotgun (WGS) entry which is preliminary data.</text>
</comment>